<protein>
    <submittedName>
        <fullName evidence="2">Uncharacterized protein</fullName>
    </submittedName>
</protein>
<evidence type="ECO:0000313" key="2">
    <source>
        <dbReference type="EMBL" id="KIM65817.1"/>
    </source>
</evidence>
<sequence length="341" mass="38178">MEDSSYDIVPAAKHLRRHPRAPTTVQVVADDFDAITQDVDFETAGAELYPFDGVTEVPSATEYGRYMDEVSRRLQEMAVDRSSHGPSTGNRLRRDQDPTPTQQSGAGEPGRRVHMWLEEVARNGGGPSELGESTAQESSPGQRSCSRGYSTETGTLKPREIQNIKTTRRRSQSSISQSYRSERVYTPSELNQIHPLMGPQPMNIKRERRLKSPSPTRSERIYTMKEINALAAQKGSPPHRNAQSGTSPTRNRADPRRSPTVVARTRSTSTTSVEIVLASCQPSLLHIAPVLYSLGIKQGEHLRALARLREETRDREMKEEMLRKGVTVLEWAILMDKLQGF</sequence>
<feature type="compositionally biased region" description="Polar residues" evidence="1">
    <location>
        <begin position="131"/>
        <end position="154"/>
    </location>
</feature>
<accession>A0A0C3ALJ1</accession>
<evidence type="ECO:0000256" key="1">
    <source>
        <dbReference type="SAM" id="MobiDB-lite"/>
    </source>
</evidence>
<feature type="compositionally biased region" description="Polar residues" evidence="1">
    <location>
        <begin position="241"/>
        <end position="250"/>
    </location>
</feature>
<reference evidence="2 3" key="1">
    <citation type="submission" date="2014-04" db="EMBL/GenBank/DDBJ databases">
        <authorList>
            <consortium name="DOE Joint Genome Institute"/>
            <person name="Kuo A."/>
            <person name="Kohler A."/>
            <person name="Nagy L.G."/>
            <person name="Floudas D."/>
            <person name="Copeland A."/>
            <person name="Barry K.W."/>
            <person name="Cichocki N."/>
            <person name="Veneault-Fourrey C."/>
            <person name="LaButti K."/>
            <person name="Lindquist E.A."/>
            <person name="Lipzen A."/>
            <person name="Lundell T."/>
            <person name="Morin E."/>
            <person name="Murat C."/>
            <person name="Sun H."/>
            <person name="Tunlid A."/>
            <person name="Henrissat B."/>
            <person name="Grigoriev I.V."/>
            <person name="Hibbett D.S."/>
            <person name="Martin F."/>
            <person name="Nordberg H.P."/>
            <person name="Cantor M.N."/>
            <person name="Hua S.X."/>
        </authorList>
    </citation>
    <scope>NUCLEOTIDE SEQUENCE [LARGE SCALE GENOMIC DNA]</scope>
    <source>
        <strain evidence="2 3">Foug A</strain>
    </source>
</reference>
<dbReference type="AlphaFoldDB" id="A0A0C3ALJ1"/>
<dbReference type="STRING" id="1036808.A0A0C3ALJ1"/>
<evidence type="ECO:0000313" key="3">
    <source>
        <dbReference type="Proteomes" id="UP000053989"/>
    </source>
</evidence>
<organism evidence="2 3">
    <name type="scientific">Scleroderma citrinum Foug A</name>
    <dbReference type="NCBI Taxonomy" id="1036808"/>
    <lineage>
        <taxon>Eukaryota</taxon>
        <taxon>Fungi</taxon>
        <taxon>Dikarya</taxon>
        <taxon>Basidiomycota</taxon>
        <taxon>Agaricomycotina</taxon>
        <taxon>Agaricomycetes</taxon>
        <taxon>Agaricomycetidae</taxon>
        <taxon>Boletales</taxon>
        <taxon>Sclerodermatineae</taxon>
        <taxon>Sclerodermataceae</taxon>
        <taxon>Scleroderma</taxon>
    </lineage>
</organism>
<keyword evidence="3" id="KW-1185">Reference proteome</keyword>
<dbReference type="Proteomes" id="UP000053989">
    <property type="component" value="Unassembled WGS sequence"/>
</dbReference>
<gene>
    <name evidence="2" type="ORF">SCLCIDRAFT_14779</name>
</gene>
<name>A0A0C3ALJ1_9AGAM</name>
<proteinExistence type="predicted"/>
<feature type="region of interest" description="Disordered" evidence="1">
    <location>
        <begin position="78"/>
        <end position="218"/>
    </location>
</feature>
<dbReference type="HOGENOM" id="CLU_683457_0_0_1"/>
<feature type="region of interest" description="Disordered" evidence="1">
    <location>
        <begin position="230"/>
        <end position="266"/>
    </location>
</feature>
<feature type="compositionally biased region" description="Basic and acidic residues" evidence="1">
    <location>
        <begin position="109"/>
        <end position="121"/>
    </location>
</feature>
<dbReference type="InParanoid" id="A0A0C3ALJ1"/>
<dbReference type="EMBL" id="KN822020">
    <property type="protein sequence ID" value="KIM65817.1"/>
    <property type="molecule type" value="Genomic_DNA"/>
</dbReference>
<reference evidence="3" key="2">
    <citation type="submission" date="2015-01" db="EMBL/GenBank/DDBJ databases">
        <title>Evolutionary Origins and Diversification of the Mycorrhizal Mutualists.</title>
        <authorList>
            <consortium name="DOE Joint Genome Institute"/>
            <consortium name="Mycorrhizal Genomics Consortium"/>
            <person name="Kohler A."/>
            <person name="Kuo A."/>
            <person name="Nagy L.G."/>
            <person name="Floudas D."/>
            <person name="Copeland A."/>
            <person name="Barry K.W."/>
            <person name="Cichocki N."/>
            <person name="Veneault-Fourrey C."/>
            <person name="LaButti K."/>
            <person name="Lindquist E.A."/>
            <person name="Lipzen A."/>
            <person name="Lundell T."/>
            <person name="Morin E."/>
            <person name="Murat C."/>
            <person name="Riley R."/>
            <person name="Ohm R."/>
            <person name="Sun H."/>
            <person name="Tunlid A."/>
            <person name="Henrissat B."/>
            <person name="Grigoriev I.V."/>
            <person name="Hibbett D.S."/>
            <person name="Martin F."/>
        </authorList>
    </citation>
    <scope>NUCLEOTIDE SEQUENCE [LARGE SCALE GENOMIC DNA]</scope>
    <source>
        <strain evidence="3">Foug A</strain>
    </source>
</reference>
<dbReference type="OrthoDB" id="2989516at2759"/>